<dbReference type="InterPro" id="IPR046249">
    <property type="entry name" value="DUF6282"/>
</dbReference>
<accession>A0ABQ6JV58</accession>
<evidence type="ECO:0000313" key="1">
    <source>
        <dbReference type="EMBL" id="GMA90994.1"/>
    </source>
</evidence>
<dbReference type="SUPFAM" id="SSF51556">
    <property type="entry name" value="Metallo-dependent hydrolases"/>
    <property type="match status" value="1"/>
</dbReference>
<dbReference type="EMBL" id="BSVA01000001">
    <property type="protein sequence ID" value="GMA90994.1"/>
    <property type="molecule type" value="Genomic_DNA"/>
</dbReference>
<name>A0ABQ6JV58_9MICO</name>
<dbReference type="Gene3D" id="3.20.20.140">
    <property type="entry name" value="Metal-dependent hydrolases"/>
    <property type="match status" value="1"/>
</dbReference>
<sequence>MSSVDDRATPSPALLKVLTGAVDLHTHSGPSPFPRRINHVEASYDAARIGMRAILIKSHHHNTVMDLLAMRDLLADAPTPAYGGVALNSEVGGINPSAVAVAIKMGGRAVWGPTVSAAQHIAAHSHDDGFPTAGSDLEEKVESVFDDTGKVSAETVRVTQLIAKADIMLSGGHLDVESQKALFATAKENGVRRILLHHPDFIVGASENDVEELLSYGAFVEHEMSMYHPGVPAPGWPITRLIDWIERVGPERTVIDSDLGQEGNPLPVDGYLYVTQQLLDHGISEKDVRQMMCHNTAYLLGLEDSPKAG</sequence>
<organism evidence="1 2">
    <name type="scientific">Homoserinibacter gongjuensis</name>
    <dbReference type="NCBI Taxonomy" id="1162968"/>
    <lineage>
        <taxon>Bacteria</taxon>
        <taxon>Bacillati</taxon>
        <taxon>Actinomycetota</taxon>
        <taxon>Actinomycetes</taxon>
        <taxon>Micrococcales</taxon>
        <taxon>Microbacteriaceae</taxon>
        <taxon>Homoserinibacter</taxon>
    </lineage>
</organism>
<dbReference type="InterPro" id="IPR032466">
    <property type="entry name" value="Metal_Hydrolase"/>
</dbReference>
<protein>
    <recommendedName>
        <fullName evidence="3">Cytosolic protein</fullName>
    </recommendedName>
</protein>
<keyword evidence="2" id="KW-1185">Reference proteome</keyword>
<comment type="caution">
    <text evidence="1">The sequence shown here is derived from an EMBL/GenBank/DDBJ whole genome shotgun (WGS) entry which is preliminary data.</text>
</comment>
<dbReference type="RefSeq" id="WP_284299085.1">
    <property type="nucleotide sequence ID" value="NZ_BSVA01000001.1"/>
</dbReference>
<dbReference type="Proteomes" id="UP001157069">
    <property type="component" value="Unassembled WGS sequence"/>
</dbReference>
<proteinExistence type="predicted"/>
<reference evidence="2" key="1">
    <citation type="journal article" date="2019" name="Int. J. Syst. Evol. Microbiol.">
        <title>The Global Catalogue of Microorganisms (GCM) 10K type strain sequencing project: providing services to taxonomists for standard genome sequencing and annotation.</title>
        <authorList>
            <consortium name="The Broad Institute Genomics Platform"/>
            <consortium name="The Broad Institute Genome Sequencing Center for Infectious Disease"/>
            <person name="Wu L."/>
            <person name="Ma J."/>
        </authorList>
    </citation>
    <scope>NUCLEOTIDE SEQUENCE [LARGE SCALE GENOMIC DNA]</scope>
    <source>
        <strain evidence="2">NBRC 108755</strain>
    </source>
</reference>
<evidence type="ECO:0000313" key="2">
    <source>
        <dbReference type="Proteomes" id="UP001157069"/>
    </source>
</evidence>
<gene>
    <name evidence="1" type="ORF">GCM10025869_15230</name>
</gene>
<evidence type="ECO:0008006" key="3">
    <source>
        <dbReference type="Google" id="ProtNLM"/>
    </source>
</evidence>
<dbReference type="Pfam" id="PF19799">
    <property type="entry name" value="DUF6282"/>
    <property type="match status" value="1"/>
</dbReference>